<organism evidence="11 12">
    <name type="scientific">Aplysia californica</name>
    <name type="common">California sea hare</name>
    <dbReference type="NCBI Taxonomy" id="6500"/>
    <lineage>
        <taxon>Eukaryota</taxon>
        <taxon>Metazoa</taxon>
        <taxon>Spiralia</taxon>
        <taxon>Lophotrochozoa</taxon>
        <taxon>Mollusca</taxon>
        <taxon>Gastropoda</taxon>
        <taxon>Heterobranchia</taxon>
        <taxon>Euthyneura</taxon>
        <taxon>Tectipleura</taxon>
        <taxon>Aplysiida</taxon>
        <taxon>Aplysioidea</taxon>
        <taxon>Aplysiidae</taxon>
        <taxon>Aplysia</taxon>
    </lineage>
</organism>
<dbReference type="InterPro" id="IPR009072">
    <property type="entry name" value="Histone-fold"/>
</dbReference>
<evidence type="ECO:0000313" key="11">
    <source>
        <dbReference type="Proteomes" id="UP000694888"/>
    </source>
</evidence>
<dbReference type="Gene3D" id="1.25.40.770">
    <property type="entry name" value="TAF6, C-terminal HEAT repeat domain"/>
    <property type="match status" value="1"/>
</dbReference>
<dbReference type="Proteomes" id="UP000694888">
    <property type="component" value="Unplaced"/>
</dbReference>
<dbReference type="RefSeq" id="XP_035826536.1">
    <property type="nucleotide sequence ID" value="XM_035970643.1"/>
</dbReference>
<evidence type="ECO:0000313" key="14">
    <source>
        <dbReference type="RefSeq" id="XP_035826536.1"/>
    </source>
</evidence>
<keyword evidence="8" id="KW-0175">Coiled coil</keyword>
<dbReference type="PANTHER" id="PTHR10221:SF22">
    <property type="entry name" value="TAF6-LIKE RNA POLYMERASE II P300_CBP-ASSOCIATED FACTOR-ASSOCIATED FACTOR 65 KDA SUBUNIT 6L"/>
    <property type="match status" value="1"/>
</dbReference>
<feature type="compositionally biased region" description="Polar residues" evidence="9">
    <location>
        <begin position="745"/>
        <end position="760"/>
    </location>
</feature>
<evidence type="ECO:0000256" key="6">
    <source>
        <dbReference type="ARBA" id="ARBA00023163"/>
    </source>
</evidence>
<keyword evidence="11" id="KW-1185">Reference proteome</keyword>
<keyword evidence="5" id="KW-0805">Transcription regulation</keyword>
<evidence type="ECO:0000259" key="10">
    <source>
        <dbReference type="SMART" id="SM00803"/>
    </source>
</evidence>
<dbReference type="Pfam" id="PF02969">
    <property type="entry name" value="TAF"/>
    <property type="match status" value="1"/>
</dbReference>
<dbReference type="InterPro" id="IPR004823">
    <property type="entry name" value="TAF_TATA-bd_Histone-like_dom"/>
</dbReference>
<name>A0ABM0JUN0_APLCA</name>
<feature type="compositionally biased region" description="Low complexity" evidence="9">
    <location>
        <begin position="731"/>
        <end position="744"/>
    </location>
</feature>
<feature type="compositionally biased region" description="Basic and acidic residues" evidence="9">
    <location>
        <begin position="861"/>
        <end position="871"/>
    </location>
</feature>
<dbReference type="SUPFAM" id="SSF48371">
    <property type="entry name" value="ARM repeat"/>
    <property type="match status" value="1"/>
</dbReference>
<comment type="subunit">
    <text evidence="3">The nucleosome is a histone octamer containing two molecules each of H2A, H2B, H3 and H4 assembled in one H3-H4 heterotetramer and two H2A-H2B heterodimers. The octamer wraps approximately 147 bp of DNA.</text>
</comment>
<dbReference type="CDD" id="cd22932">
    <property type="entry name" value="HFD_TAF6L"/>
    <property type="match status" value="1"/>
</dbReference>
<dbReference type="CDD" id="cd08050">
    <property type="entry name" value="TAF6C"/>
    <property type="match status" value="1"/>
</dbReference>
<dbReference type="SMART" id="SM00803">
    <property type="entry name" value="TAF"/>
    <property type="match status" value="1"/>
</dbReference>
<feature type="compositionally biased region" description="Basic and acidic residues" evidence="9">
    <location>
        <begin position="596"/>
        <end position="630"/>
    </location>
</feature>
<comment type="similarity">
    <text evidence="2">Belongs to the TAF6 family.</text>
</comment>
<reference evidence="12 13" key="1">
    <citation type="submission" date="2025-05" db="UniProtKB">
        <authorList>
            <consortium name="RefSeq"/>
        </authorList>
    </citation>
    <scope>IDENTIFICATION</scope>
</reference>
<gene>
    <name evidence="12 13 14" type="primary">LOC101858871</name>
</gene>
<evidence type="ECO:0000256" key="9">
    <source>
        <dbReference type="SAM" id="MobiDB-lite"/>
    </source>
</evidence>
<dbReference type="InterPro" id="IPR037796">
    <property type="entry name" value="TAF6"/>
</dbReference>
<evidence type="ECO:0000313" key="12">
    <source>
        <dbReference type="RefSeq" id="XP_005101899.1"/>
    </source>
</evidence>
<evidence type="ECO:0000256" key="3">
    <source>
        <dbReference type="ARBA" id="ARBA00011538"/>
    </source>
</evidence>
<keyword evidence="6" id="KW-0804">Transcription</keyword>
<feature type="coiled-coil region" evidence="8">
    <location>
        <begin position="488"/>
        <end position="577"/>
    </location>
</feature>
<dbReference type="InterPro" id="IPR046344">
    <property type="entry name" value="TAF6_C_sf"/>
</dbReference>
<feature type="domain" description="TATA box binding protein associated factor (TAF) histone-like fold" evidence="10">
    <location>
        <begin position="7"/>
        <end position="71"/>
    </location>
</feature>
<evidence type="ECO:0000256" key="7">
    <source>
        <dbReference type="ARBA" id="ARBA00023242"/>
    </source>
</evidence>
<protein>
    <recommendedName>
        <fullName evidence="4">Histone H4</fullName>
    </recommendedName>
</protein>
<proteinExistence type="inferred from homology"/>
<dbReference type="SUPFAM" id="SSF47113">
    <property type="entry name" value="Histone-fold"/>
    <property type="match status" value="1"/>
</dbReference>
<evidence type="ECO:0000313" key="13">
    <source>
        <dbReference type="RefSeq" id="XP_035826535.1"/>
    </source>
</evidence>
<sequence>MEEKTYAVFTAESVNAMAEKAGMSPVPHEAAAALGEDASYRMRQVIMLATQYMKHSKRRRLSVDDFNRAAKELGVMPVCGHGSQEPAPFRLVKDQDVYCVDDPEVSLCDIALGTSVPKNIGLPSIKAHWLAVEGTIKIWSGGSSASQGKGNREMSPTHLNYYNCMTKALLSQKAEAKKKALLDLKRNPNIVPMLPYLVNFVISGIKNMSHDMGHLTTMLNTIRALLHNRSLYLMHKPYLATMVQGVEFCVLEPLAASISSSNDQWVLRDYAARLLAEIVNRWNSPQNHLRYNTIKCLREALYDTSKPFYSHYGAVMAFIALGHKAVEDVVVPYLATYWPHLKAAMEDRAREKIVNRCDSHKVYGALRLAAEKILRRHVSLFKDLATARKERREVAEVLDIDENETALAPDSVESTNATVTATKKSPQKSVFELYKELYEYFGDSLAHCLPVVETHEVFRPMPREERVELGDANTGKSGEELLDNLMEQIYLEEKLEQERKERELVEQKEREKRERQRLAREAILRKKKEEEEKVKRQKREEDEQRRLLELDQQKRLREEEERRRKEWEEQIKELNKNRSKPEWQQEIELRRIQLEEEMQYSRKMEAKKRQEGRVRTDEEHKVKKPKLEEDMGKDDDEDQAGRSRAGLRRRKPVNYTEKDEDISDLFEDKPLAMPRQIPRLNPALPPHSDISDFSDEDMKKATSSPAEGLAVSKVIDPSKGLLKLKIKRASTHSSTPPHPMSATPQHTPSSYHSPSMQSPMYSPLSGSHSTPPPPPSSSMHHRSKSSSGSEKESKHKKGSGGGWRQSRGGSAGFQDISDPEEIFYEKPLGSLPPQLYSPGAESSGSDSNPHRKALKLKLKLTPKESASEGDN</sequence>
<feature type="compositionally biased region" description="Basic residues" evidence="9">
    <location>
        <begin position="850"/>
        <end position="860"/>
    </location>
</feature>
<evidence type="ECO:0000256" key="8">
    <source>
        <dbReference type="SAM" id="Coils"/>
    </source>
</evidence>
<dbReference type="InterPro" id="IPR016024">
    <property type="entry name" value="ARM-type_fold"/>
</dbReference>
<dbReference type="PANTHER" id="PTHR10221">
    <property type="entry name" value="TRANSCRIPTION INITIATION FACTOR TFIID SUBUNIT 6"/>
    <property type="match status" value="1"/>
</dbReference>
<evidence type="ECO:0000256" key="4">
    <source>
        <dbReference type="ARBA" id="ARBA00020836"/>
    </source>
</evidence>
<dbReference type="RefSeq" id="XP_035826535.1">
    <property type="nucleotide sequence ID" value="XM_035970642.1"/>
</dbReference>
<evidence type="ECO:0000256" key="2">
    <source>
        <dbReference type="ARBA" id="ARBA00007688"/>
    </source>
</evidence>
<accession>A0ABM0JUN0</accession>
<evidence type="ECO:0000256" key="1">
    <source>
        <dbReference type="ARBA" id="ARBA00004123"/>
    </source>
</evidence>
<evidence type="ECO:0000256" key="5">
    <source>
        <dbReference type="ARBA" id="ARBA00023015"/>
    </source>
</evidence>
<dbReference type="InterPro" id="IPR011442">
    <property type="entry name" value="TAF6_C"/>
</dbReference>
<dbReference type="Pfam" id="PF07571">
    <property type="entry name" value="TAF6_C"/>
    <property type="match status" value="1"/>
</dbReference>
<dbReference type="Gene3D" id="1.10.20.10">
    <property type="entry name" value="Histone, subunit A"/>
    <property type="match status" value="1"/>
</dbReference>
<keyword evidence="7" id="KW-0539">Nucleus</keyword>
<feature type="region of interest" description="Disordered" evidence="9">
    <location>
        <begin position="596"/>
        <end position="871"/>
    </location>
</feature>
<dbReference type="GeneID" id="101858871"/>
<comment type="subcellular location">
    <subcellularLocation>
        <location evidence="1">Nucleus</location>
    </subcellularLocation>
</comment>
<dbReference type="RefSeq" id="XP_005101899.1">
    <property type="nucleotide sequence ID" value="XM_005101842.3"/>
</dbReference>